<dbReference type="PANTHER" id="PTHR34824:SF1">
    <property type="entry name" value="HEAT-INDUCIBLE TRANSCRIPTION REPRESSOR HRCA"/>
    <property type="match status" value="1"/>
</dbReference>
<evidence type="ECO:0000259" key="6">
    <source>
        <dbReference type="Pfam" id="PF01628"/>
    </source>
</evidence>
<keyword evidence="4 5" id="KW-0804">Transcription</keyword>
<feature type="domain" description="Heat-inducible transcription repressor HrcA C-terminal" evidence="6">
    <location>
        <begin position="109"/>
        <end position="315"/>
    </location>
</feature>
<protein>
    <recommendedName>
        <fullName evidence="5">Heat-inducible transcription repressor HrcA</fullName>
    </recommendedName>
</protein>
<dbReference type="HAMAP" id="MF_00081">
    <property type="entry name" value="HrcA"/>
    <property type="match status" value="1"/>
</dbReference>
<evidence type="ECO:0000313" key="7">
    <source>
        <dbReference type="EMBL" id="ABV34336.1"/>
    </source>
</evidence>
<evidence type="ECO:0000256" key="4">
    <source>
        <dbReference type="ARBA" id="ARBA00023163"/>
    </source>
</evidence>
<dbReference type="HOGENOM" id="CLU_050019_1_0_0"/>
<dbReference type="GO" id="GO:0003677">
    <property type="term" value="F:DNA binding"/>
    <property type="evidence" value="ECO:0007669"/>
    <property type="project" value="InterPro"/>
</dbReference>
<accession>A8F852</accession>
<dbReference type="OrthoDB" id="9783139at2"/>
<sequence>MRRESRINERQKKILYCAVREYIMSKRPVSSERVLEASDLSCSSATVRNDLRKLEYLGYLHQPHTSAGRIPTDKGYRFYVDETLSLMKEYTQRSSSIYSKYPITFGDMEKILEGAAMALSKIAKGAVILEKPAVEKLKILRVAIAPVTRTYYVVSMVMELGLVKFIPFRTFQEIDYLSLESIMNQLLSGRNIENMSDRILESEIDQYLIDLSEYLVNTLKEDFRNDLIKVGIDTLINAEDFDVEEVRKLSNFFSDDLMLRKVFINAKEIPAVLIGSEHGVSGLENLAFFIDGYKKEDKLMGKVMAITSKVVRYEDIFNSLRYMTSRLTEYFTVATREEGK</sequence>
<dbReference type="Proteomes" id="UP000002016">
    <property type="component" value="Chromosome"/>
</dbReference>
<dbReference type="InterPro" id="IPR002571">
    <property type="entry name" value="HrcA"/>
</dbReference>
<keyword evidence="3 5" id="KW-0346">Stress response</keyword>
<dbReference type="EMBL" id="CP000812">
    <property type="protein sequence ID" value="ABV34336.1"/>
    <property type="molecule type" value="Genomic_DNA"/>
</dbReference>
<dbReference type="Gene3D" id="3.30.390.60">
    <property type="entry name" value="Heat-inducible transcription repressor hrca homolog, domain 3"/>
    <property type="match status" value="1"/>
</dbReference>
<keyword evidence="1 5" id="KW-0678">Repressor</keyword>
<dbReference type="Gene3D" id="3.30.450.40">
    <property type="match status" value="1"/>
</dbReference>
<dbReference type="PANTHER" id="PTHR34824">
    <property type="entry name" value="HEAT-INDUCIBLE TRANSCRIPTION REPRESSOR HRCA"/>
    <property type="match status" value="1"/>
</dbReference>
<dbReference type="STRING" id="416591.Tlet_1782"/>
<dbReference type="AlphaFoldDB" id="A8F852"/>
<dbReference type="Gene3D" id="1.10.10.10">
    <property type="entry name" value="Winged helix-like DNA-binding domain superfamily/Winged helix DNA-binding domain"/>
    <property type="match status" value="1"/>
</dbReference>
<dbReference type="NCBIfam" id="TIGR00331">
    <property type="entry name" value="hrcA"/>
    <property type="match status" value="1"/>
</dbReference>
<evidence type="ECO:0000256" key="5">
    <source>
        <dbReference type="HAMAP-Rule" id="MF_00081"/>
    </source>
</evidence>
<dbReference type="KEGG" id="tle:Tlet_1782"/>
<dbReference type="PIRSF" id="PIRSF005485">
    <property type="entry name" value="HrcA"/>
    <property type="match status" value="1"/>
</dbReference>
<dbReference type="SUPFAM" id="SSF55781">
    <property type="entry name" value="GAF domain-like"/>
    <property type="match status" value="1"/>
</dbReference>
<organism evidence="7 8">
    <name type="scientific">Pseudothermotoga lettingae (strain ATCC BAA-301 / DSM 14385 / NBRC 107922 / TMO)</name>
    <name type="common">Thermotoga lettingae</name>
    <dbReference type="NCBI Taxonomy" id="416591"/>
    <lineage>
        <taxon>Bacteria</taxon>
        <taxon>Thermotogati</taxon>
        <taxon>Thermotogota</taxon>
        <taxon>Thermotogae</taxon>
        <taxon>Thermotogales</taxon>
        <taxon>Thermotogaceae</taxon>
        <taxon>Pseudothermotoga</taxon>
    </lineage>
</organism>
<keyword evidence="2 5" id="KW-0805">Transcription regulation</keyword>
<reference evidence="7 8" key="1">
    <citation type="submission" date="2007-08" db="EMBL/GenBank/DDBJ databases">
        <title>Complete sequence of Thermotoga lettingae TMO.</title>
        <authorList>
            <consortium name="US DOE Joint Genome Institute"/>
            <person name="Copeland A."/>
            <person name="Lucas S."/>
            <person name="Lapidus A."/>
            <person name="Barry K."/>
            <person name="Glavina del Rio T."/>
            <person name="Dalin E."/>
            <person name="Tice H."/>
            <person name="Pitluck S."/>
            <person name="Foster B."/>
            <person name="Bruce D."/>
            <person name="Schmutz J."/>
            <person name="Larimer F."/>
            <person name="Land M."/>
            <person name="Hauser L."/>
            <person name="Kyrpides N."/>
            <person name="Mikhailova N."/>
            <person name="Nelson K."/>
            <person name="Gogarten J.P."/>
            <person name="Noll K."/>
            <person name="Richardson P."/>
        </authorList>
    </citation>
    <scope>NUCLEOTIDE SEQUENCE [LARGE SCALE GENOMIC DNA]</scope>
    <source>
        <strain evidence="8">ATCC BAA-301 / DSM 14385 / NBRC 107922 / TMO</strain>
    </source>
</reference>
<dbReference type="InterPro" id="IPR023120">
    <property type="entry name" value="WHTH_transcript_rep_HrcA_IDD"/>
</dbReference>
<dbReference type="Pfam" id="PF01628">
    <property type="entry name" value="HrcA"/>
    <property type="match status" value="1"/>
</dbReference>
<dbReference type="RefSeq" id="WP_012003812.1">
    <property type="nucleotide sequence ID" value="NC_009828.1"/>
</dbReference>
<evidence type="ECO:0000256" key="3">
    <source>
        <dbReference type="ARBA" id="ARBA00023016"/>
    </source>
</evidence>
<name>A8F852_PSELT</name>
<evidence type="ECO:0000256" key="2">
    <source>
        <dbReference type="ARBA" id="ARBA00023015"/>
    </source>
</evidence>
<dbReference type="InterPro" id="IPR036390">
    <property type="entry name" value="WH_DNA-bd_sf"/>
</dbReference>
<reference evidence="7 8" key="2">
    <citation type="journal article" date="2009" name="Proc. Natl. Acad. Sci. U.S.A.">
        <title>On the chimeric nature, thermophilic origin, and phylogenetic placement of the Thermotogales.</title>
        <authorList>
            <person name="Zhaxybayeva O."/>
            <person name="Swithers K.S."/>
            <person name="Lapierre P."/>
            <person name="Fournier G.P."/>
            <person name="Bickhart D.M."/>
            <person name="DeBoy R.T."/>
            <person name="Nelson K.E."/>
            <person name="Nesbo C.L."/>
            <person name="Doolittle W.F."/>
            <person name="Gogarten J.P."/>
            <person name="Noll K.M."/>
        </authorList>
    </citation>
    <scope>NUCLEOTIDE SEQUENCE [LARGE SCALE GENOMIC DNA]</scope>
    <source>
        <strain evidence="8">ATCC BAA-301 / DSM 14385 / NBRC 107922 / TMO</strain>
    </source>
</reference>
<dbReference type="InterPro" id="IPR029016">
    <property type="entry name" value="GAF-like_dom_sf"/>
</dbReference>
<dbReference type="GO" id="GO:0045892">
    <property type="term" value="P:negative regulation of DNA-templated transcription"/>
    <property type="evidence" value="ECO:0007669"/>
    <property type="project" value="UniProtKB-UniRule"/>
</dbReference>
<dbReference type="eggNOG" id="COG1420">
    <property type="taxonomic scope" value="Bacteria"/>
</dbReference>
<evidence type="ECO:0000313" key="8">
    <source>
        <dbReference type="Proteomes" id="UP000002016"/>
    </source>
</evidence>
<dbReference type="SUPFAM" id="SSF46785">
    <property type="entry name" value="Winged helix' DNA-binding domain"/>
    <property type="match status" value="1"/>
</dbReference>
<comment type="function">
    <text evidence="5">Negative regulator of class I heat shock genes (grpE-dnaK-dnaJ and groELS operons). Prevents heat-shock induction of these operons.</text>
</comment>
<proteinExistence type="inferred from homology"/>
<gene>
    <name evidence="5" type="primary">hrcA</name>
    <name evidence="7" type="ordered locus">Tlet_1782</name>
</gene>
<evidence type="ECO:0000256" key="1">
    <source>
        <dbReference type="ARBA" id="ARBA00022491"/>
    </source>
</evidence>
<comment type="similarity">
    <text evidence="5">Belongs to the HrcA family.</text>
</comment>
<dbReference type="InterPro" id="IPR021153">
    <property type="entry name" value="HrcA_C"/>
</dbReference>
<keyword evidence="8" id="KW-1185">Reference proteome</keyword>
<dbReference type="InterPro" id="IPR036388">
    <property type="entry name" value="WH-like_DNA-bd_sf"/>
</dbReference>